<dbReference type="InterPro" id="IPR057326">
    <property type="entry name" value="KR_dom"/>
</dbReference>
<evidence type="ECO:0000313" key="4">
    <source>
        <dbReference type="EMBL" id="AJY48134.1"/>
    </source>
</evidence>
<dbReference type="InterPro" id="IPR002347">
    <property type="entry name" value="SDR_fam"/>
</dbReference>
<dbReference type="FunFam" id="3.40.50.720:FF:000084">
    <property type="entry name" value="Short-chain dehydrogenase reductase"/>
    <property type="match status" value="1"/>
</dbReference>
<dbReference type="SMART" id="SM00822">
    <property type="entry name" value="PKS_KR"/>
    <property type="match status" value="1"/>
</dbReference>
<dbReference type="PRINTS" id="PR00081">
    <property type="entry name" value="GDHRDH"/>
</dbReference>
<dbReference type="AlphaFoldDB" id="A0A0D5LV35"/>
<dbReference type="PRINTS" id="PR00080">
    <property type="entry name" value="SDRFAMILY"/>
</dbReference>
<dbReference type="CDD" id="cd05233">
    <property type="entry name" value="SDR_c"/>
    <property type="match status" value="1"/>
</dbReference>
<dbReference type="STRING" id="1486262.TM49_11180"/>
<sequence length="256" mass="26647">METTYNRLRGKAVLVTGATSGIGEAAVRLFAAEGAQVVAAARRTDRLNGLAEELRGKGFAVEAVSCDVGDEASVKHAVDAVRRTYGRIDLAFNNAGVGGAGRLHETNAEDFDRIIAINLRGVFLSMKYEIAAMLEQGSGGSIVNTSSIGGLIGVSSLAAYSASKWGVAGLTKSAAVAYGRQGIRVNAIAPGATRSEMFDGWMPTEEAREQIAATSPMNYIADPDDMARVALYLLSDEARWTTGAILPAEGGSSAGV</sequence>
<dbReference type="PROSITE" id="PS00061">
    <property type="entry name" value="ADH_SHORT"/>
    <property type="match status" value="1"/>
</dbReference>
<keyword evidence="5" id="KW-1185">Reference proteome</keyword>
<dbReference type="PANTHER" id="PTHR24321:SF11">
    <property type="entry name" value="BLR0893 PROTEIN"/>
    <property type="match status" value="1"/>
</dbReference>
<dbReference type="InterPro" id="IPR036291">
    <property type="entry name" value="NAD(P)-bd_dom_sf"/>
</dbReference>
<evidence type="ECO:0000259" key="3">
    <source>
        <dbReference type="SMART" id="SM00822"/>
    </source>
</evidence>
<name>A0A0D5LV35_MAREN</name>
<accession>A0A0D5LV35</accession>
<keyword evidence="2" id="KW-0560">Oxidoreductase</keyword>
<dbReference type="Gene3D" id="3.40.50.720">
    <property type="entry name" value="NAD(P)-binding Rossmann-like Domain"/>
    <property type="match status" value="1"/>
</dbReference>
<dbReference type="InterPro" id="IPR020904">
    <property type="entry name" value="Sc_DH/Rdtase_CS"/>
</dbReference>
<reference evidence="4 5" key="1">
    <citation type="journal article" date="2015" name="Genome Announc.">
        <title>Complete genome sequence of Martelella endophytica YC6887, which has antifungal activity associated with a halophyte.</title>
        <authorList>
            <person name="Khan A."/>
            <person name="Khan H."/>
            <person name="Chung E.J."/>
            <person name="Hossain M.T."/>
            <person name="Chung Y.R."/>
        </authorList>
    </citation>
    <scope>NUCLEOTIDE SEQUENCE [LARGE SCALE GENOMIC DNA]</scope>
    <source>
        <strain evidence="4">YC6887</strain>
    </source>
</reference>
<proteinExistence type="inferred from homology"/>
<dbReference type="HOGENOM" id="CLU_010194_2_10_5"/>
<dbReference type="SUPFAM" id="SSF51735">
    <property type="entry name" value="NAD(P)-binding Rossmann-fold domains"/>
    <property type="match status" value="1"/>
</dbReference>
<dbReference type="PANTHER" id="PTHR24321">
    <property type="entry name" value="DEHYDROGENASES, SHORT CHAIN"/>
    <property type="match status" value="1"/>
</dbReference>
<evidence type="ECO:0000256" key="1">
    <source>
        <dbReference type="ARBA" id="ARBA00006484"/>
    </source>
</evidence>
<dbReference type="GO" id="GO:0016491">
    <property type="term" value="F:oxidoreductase activity"/>
    <property type="evidence" value="ECO:0007669"/>
    <property type="project" value="UniProtKB-KW"/>
</dbReference>
<comment type="similarity">
    <text evidence="1">Belongs to the short-chain dehydrogenases/reductases (SDR) family.</text>
</comment>
<protein>
    <recommendedName>
        <fullName evidence="3">Ketoreductase domain-containing protein</fullName>
    </recommendedName>
</protein>
<dbReference type="EMBL" id="CP010803">
    <property type="protein sequence ID" value="AJY48134.1"/>
    <property type="molecule type" value="Genomic_DNA"/>
</dbReference>
<evidence type="ECO:0000256" key="2">
    <source>
        <dbReference type="ARBA" id="ARBA00023002"/>
    </source>
</evidence>
<dbReference type="PATRIC" id="fig|1486262.3.peg.2316"/>
<dbReference type="KEGG" id="mey:TM49_11180"/>
<evidence type="ECO:0000313" key="5">
    <source>
        <dbReference type="Proteomes" id="UP000032611"/>
    </source>
</evidence>
<dbReference type="Proteomes" id="UP000032611">
    <property type="component" value="Chromosome"/>
</dbReference>
<dbReference type="Pfam" id="PF13561">
    <property type="entry name" value="adh_short_C2"/>
    <property type="match status" value="1"/>
</dbReference>
<organism evidence="4 5">
    <name type="scientific">Martelella endophytica</name>
    <dbReference type="NCBI Taxonomy" id="1486262"/>
    <lineage>
        <taxon>Bacteria</taxon>
        <taxon>Pseudomonadati</taxon>
        <taxon>Pseudomonadota</taxon>
        <taxon>Alphaproteobacteria</taxon>
        <taxon>Hyphomicrobiales</taxon>
        <taxon>Aurantimonadaceae</taxon>
        <taxon>Martelella</taxon>
    </lineage>
</organism>
<gene>
    <name evidence="4" type="ORF">TM49_11180</name>
</gene>
<feature type="domain" description="Ketoreductase" evidence="3">
    <location>
        <begin position="11"/>
        <end position="191"/>
    </location>
</feature>